<dbReference type="GO" id="GO:0043565">
    <property type="term" value="F:sequence-specific DNA binding"/>
    <property type="evidence" value="ECO:0007669"/>
    <property type="project" value="TreeGrafter"/>
</dbReference>
<dbReference type="SUPFAM" id="SSF53850">
    <property type="entry name" value="Periplasmic binding protein-like II"/>
    <property type="match status" value="1"/>
</dbReference>
<dbReference type="OrthoDB" id="9813056at2"/>
<dbReference type="InterPro" id="IPR036390">
    <property type="entry name" value="WH_DNA-bd_sf"/>
</dbReference>
<dbReference type="PANTHER" id="PTHR30537">
    <property type="entry name" value="HTH-TYPE TRANSCRIPTIONAL REGULATOR"/>
    <property type="match status" value="1"/>
</dbReference>
<dbReference type="InterPro" id="IPR036388">
    <property type="entry name" value="WH-like_DNA-bd_sf"/>
</dbReference>
<dbReference type="InterPro" id="IPR000847">
    <property type="entry name" value="LysR_HTH_N"/>
</dbReference>
<dbReference type="GO" id="GO:0006351">
    <property type="term" value="P:DNA-templated transcription"/>
    <property type="evidence" value="ECO:0007669"/>
    <property type="project" value="TreeGrafter"/>
</dbReference>
<organism evidence="6 7">
    <name type="scientific">Devosia insulae DS-56</name>
    <dbReference type="NCBI Taxonomy" id="1116389"/>
    <lineage>
        <taxon>Bacteria</taxon>
        <taxon>Pseudomonadati</taxon>
        <taxon>Pseudomonadota</taxon>
        <taxon>Alphaproteobacteria</taxon>
        <taxon>Hyphomicrobiales</taxon>
        <taxon>Devosiaceae</taxon>
        <taxon>Devosia</taxon>
    </lineage>
</organism>
<evidence type="ECO:0000256" key="1">
    <source>
        <dbReference type="ARBA" id="ARBA00009437"/>
    </source>
</evidence>
<protein>
    <submittedName>
        <fullName evidence="6">LysR family transcriptional regulator</fullName>
    </submittedName>
</protein>
<keyword evidence="3" id="KW-0238">DNA-binding</keyword>
<dbReference type="Pfam" id="PF00126">
    <property type="entry name" value="HTH_1"/>
    <property type="match status" value="1"/>
</dbReference>
<dbReference type="Pfam" id="PF03466">
    <property type="entry name" value="LysR_substrate"/>
    <property type="match status" value="1"/>
</dbReference>
<dbReference type="RefSeq" id="WP_069910861.1">
    <property type="nucleotide sequence ID" value="NZ_LAJE02000246.1"/>
</dbReference>
<dbReference type="EMBL" id="LAJE02000246">
    <property type="protein sequence ID" value="OEO29885.1"/>
    <property type="molecule type" value="Genomic_DNA"/>
</dbReference>
<evidence type="ECO:0000256" key="2">
    <source>
        <dbReference type="ARBA" id="ARBA00023015"/>
    </source>
</evidence>
<name>A0A1E5XMT5_9HYPH</name>
<dbReference type="PRINTS" id="PR00039">
    <property type="entry name" value="HTHLYSR"/>
</dbReference>
<dbReference type="Proteomes" id="UP000095463">
    <property type="component" value="Unassembled WGS sequence"/>
</dbReference>
<dbReference type="PANTHER" id="PTHR30537:SF1">
    <property type="entry name" value="HTH-TYPE TRANSCRIPTIONAL REGULATOR PGRR"/>
    <property type="match status" value="1"/>
</dbReference>
<dbReference type="FunFam" id="3.40.190.290:FF:000012">
    <property type="entry name" value="Transcriptional regulator, LysR family"/>
    <property type="match status" value="1"/>
</dbReference>
<feature type="domain" description="HTH lysR-type" evidence="5">
    <location>
        <begin position="1"/>
        <end position="61"/>
    </location>
</feature>
<evidence type="ECO:0000256" key="3">
    <source>
        <dbReference type="ARBA" id="ARBA00023125"/>
    </source>
</evidence>
<dbReference type="Gene3D" id="3.40.190.290">
    <property type="match status" value="1"/>
</dbReference>
<keyword evidence="4" id="KW-0804">Transcription</keyword>
<dbReference type="FunFam" id="1.10.10.10:FF:000001">
    <property type="entry name" value="LysR family transcriptional regulator"/>
    <property type="match status" value="1"/>
</dbReference>
<accession>A0A1E5XMT5</accession>
<evidence type="ECO:0000259" key="5">
    <source>
        <dbReference type="PROSITE" id="PS50931"/>
    </source>
</evidence>
<keyword evidence="7" id="KW-1185">Reference proteome</keyword>
<keyword evidence="2" id="KW-0805">Transcription regulation</keyword>
<gene>
    <name evidence="6" type="ORF">VW23_001475</name>
</gene>
<comment type="similarity">
    <text evidence="1">Belongs to the LysR transcriptional regulatory family.</text>
</comment>
<dbReference type="InterPro" id="IPR058163">
    <property type="entry name" value="LysR-type_TF_proteobact-type"/>
</dbReference>
<dbReference type="PROSITE" id="PS50931">
    <property type="entry name" value="HTH_LYSR"/>
    <property type="match status" value="1"/>
</dbReference>
<evidence type="ECO:0000313" key="7">
    <source>
        <dbReference type="Proteomes" id="UP000095463"/>
    </source>
</evidence>
<dbReference type="AlphaFoldDB" id="A0A1E5XMT5"/>
<dbReference type="InterPro" id="IPR005119">
    <property type="entry name" value="LysR_subst-bd"/>
</dbReference>
<reference evidence="6 7" key="1">
    <citation type="journal article" date="2015" name="Genome Announc.">
        <title>Genome Assemblies of Three Soil-Associated Devosia species: D. insulae, D. limi, and D. soli.</title>
        <authorList>
            <person name="Hassan Y.I."/>
            <person name="Lepp D."/>
            <person name="Zhou T."/>
        </authorList>
    </citation>
    <scope>NUCLEOTIDE SEQUENCE [LARGE SCALE GENOMIC DNA]</scope>
    <source>
        <strain evidence="6 7">DS-56</strain>
    </source>
</reference>
<proteinExistence type="inferred from homology"/>
<evidence type="ECO:0000256" key="4">
    <source>
        <dbReference type="ARBA" id="ARBA00023163"/>
    </source>
</evidence>
<comment type="caution">
    <text evidence="6">The sequence shown here is derived from an EMBL/GenBank/DDBJ whole genome shotgun (WGS) entry which is preliminary data.</text>
</comment>
<dbReference type="CDD" id="cd08474">
    <property type="entry name" value="PBP2_CrgA_like_5"/>
    <property type="match status" value="1"/>
</dbReference>
<evidence type="ECO:0000313" key="6">
    <source>
        <dbReference type="EMBL" id="OEO29885.1"/>
    </source>
</evidence>
<sequence>MARSSIDDMQAFLAVAREQSFTRAAAKLGVTPSALSHSVKGLEARLGLRLLSRTTRSVSPTEAGQRLVNSVGPHFEQIEAEIAALSELRDRPAGTIRVSCGDSVVASVFRPMLKTFLRRYPDITVELAIQNGFVDIVEQRLDAGVRLGEALSKDMIAVRIGPDWRFSVVATPEYFERRSPPLTPHELTNHQCINLRLTTAGSFYAWEFRKDGRELNVRVEGQLVFNSILPVLDAALDGHGLGNVPEFMARKYIESGELVEVLADWSPLWQGFHLYYPNRRQPSPAFTAFVEALRYRA</sequence>
<dbReference type="GO" id="GO:0003700">
    <property type="term" value="F:DNA-binding transcription factor activity"/>
    <property type="evidence" value="ECO:0007669"/>
    <property type="project" value="InterPro"/>
</dbReference>
<dbReference type="SUPFAM" id="SSF46785">
    <property type="entry name" value="Winged helix' DNA-binding domain"/>
    <property type="match status" value="1"/>
</dbReference>
<dbReference type="Gene3D" id="1.10.10.10">
    <property type="entry name" value="Winged helix-like DNA-binding domain superfamily/Winged helix DNA-binding domain"/>
    <property type="match status" value="1"/>
</dbReference>